<keyword evidence="11" id="KW-1185">Reference proteome</keyword>
<evidence type="ECO:0000256" key="1">
    <source>
        <dbReference type="ARBA" id="ARBA00022659"/>
    </source>
</evidence>
<keyword evidence="4" id="KW-0325">Glycoprotein</keyword>
<evidence type="ECO:0000256" key="5">
    <source>
        <dbReference type="PROSITE-ProRule" id="PRU00302"/>
    </source>
</evidence>
<evidence type="ECO:0000313" key="11">
    <source>
        <dbReference type="Proteomes" id="UP001519460"/>
    </source>
</evidence>
<feature type="coiled-coil region" evidence="6">
    <location>
        <begin position="269"/>
        <end position="317"/>
    </location>
</feature>
<dbReference type="InterPro" id="IPR050350">
    <property type="entry name" value="Compl-Cell_Adhes-Reg"/>
</dbReference>
<evidence type="ECO:0000259" key="9">
    <source>
        <dbReference type="PROSITE" id="PS50923"/>
    </source>
</evidence>
<dbReference type="CDD" id="cd00033">
    <property type="entry name" value="CCP"/>
    <property type="match status" value="2"/>
</dbReference>
<feature type="coiled-coil region" evidence="6">
    <location>
        <begin position="549"/>
        <end position="597"/>
    </location>
</feature>
<dbReference type="InterPro" id="IPR035976">
    <property type="entry name" value="Sushi/SCR/CCP_sf"/>
</dbReference>
<dbReference type="InterPro" id="IPR000436">
    <property type="entry name" value="Sushi_SCR_CCP_dom"/>
</dbReference>
<dbReference type="Pfam" id="PF00431">
    <property type="entry name" value="CUB"/>
    <property type="match status" value="1"/>
</dbReference>
<organism evidence="10 11">
    <name type="scientific">Batillaria attramentaria</name>
    <dbReference type="NCBI Taxonomy" id="370345"/>
    <lineage>
        <taxon>Eukaryota</taxon>
        <taxon>Metazoa</taxon>
        <taxon>Spiralia</taxon>
        <taxon>Lophotrochozoa</taxon>
        <taxon>Mollusca</taxon>
        <taxon>Gastropoda</taxon>
        <taxon>Caenogastropoda</taxon>
        <taxon>Sorbeoconcha</taxon>
        <taxon>Cerithioidea</taxon>
        <taxon>Batillariidae</taxon>
        <taxon>Batillaria</taxon>
    </lineage>
</organism>
<protein>
    <submittedName>
        <fullName evidence="10">Uncharacterized protein</fullName>
    </submittedName>
</protein>
<dbReference type="Proteomes" id="UP001519460">
    <property type="component" value="Unassembled WGS sequence"/>
</dbReference>
<keyword evidence="3 5" id="KW-1015">Disulfide bond</keyword>
<dbReference type="AlphaFoldDB" id="A0ABD0LC80"/>
<dbReference type="PROSITE" id="PS01180">
    <property type="entry name" value="CUB"/>
    <property type="match status" value="1"/>
</dbReference>
<evidence type="ECO:0000256" key="3">
    <source>
        <dbReference type="ARBA" id="ARBA00023157"/>
    </source>
</evidence>
<sequence>MFFSSAVISNPQDGVLEKTRKGMAVDEVTTFNQETQLLKEEDDREKRAGEAITVEALATQLAQQAEELTFLKAQIKADENKQSQGSAAIEWMSETIPNGSTFSACVGESVLLPWDFTLSASERKAQQPVALLMENFWRATTTSPTVKYIPSAGLQFPRLNWTNIGTYEVREEVDSNLTARTDHLSAENNRVQENLDQLEERDSNLTISLKQFRYELVLQAEVYENLESRVQNLTSSHSQLLERLLQNKQEDTKLQSDLEELDIKQQDFNSTLQDQADLLKSEASELREDNQKLREDLDEERNSRVELNKSLSRLNTEIVFQEEVDENLESRVQNLTSSHSQLLEKLLQNKQEDTKLQSDLEELDIKQQDFNSTLQDQADLLKSEASDLREDDQKLREDLDEERNSRAELRKSMSRLNTEIDLQEEVDENLESRVENLTSRHGQLLKRLSDLLKSEASDLREDNQKLREDLDEERNSSVELNKSLSRLNTEIDLQEEVDENLESRVENLTSWHHQVLERLLQNEQKDSTLQSDLEELDIKQQDFNSTLQADLLKSEASDLREDNRKLREDLEQERMSNAALNESFSKLNRELQNIKHALCNTETALLRVLNDALSSLDSGKLSLLVLLDLSAAFDKINHAILLQRLANEVGVRGVADRWFLSYFTDRSQYVVVGSSASDCGPAPDVPNAMKTNNPTTWFGSTATYNCTTGALVNGPAEITSCGLAPDVQNAREVSYSTSADITATYTCTTGALVNGPAVITCGPDGTWSPANFSCVACDLAPDVQNARNISYSTSAGITATYTCTDGALVNGPAEITCGPDGTWSPANFSCVGFQTEVFGNTGVLVSRNYPHDYIDIDDITYTVTLDQTGPQDVLVNITYNIESQSNCVYDYLIVNNDGHKYCGEGTATKTFIVAGTTWTAVFHSDVSNTFRGFRLDYSVV</sequence>
<dbReference type="SUPFAM" id="SSF49854">
    <property type="entry name" value="Spermadhesin, CUB domain"/>
    <property type="match status" value="1"/>
</dbReference>
<feature type="coiled-coil region" evidence="6">
    <location>
        <begin position="181"/>
        <end position="243"/>
    </location>
</feature>
<dbReference type="EMBL" id="JACVVK020000062">
    <property type="protein sequence ID" value="KAK7497033.1"/>
    <property type="molecule type" value="Genomic_DNA"/>
</dbReference>
<dbReference type="PANTHER" id="PTHR19325:SF575">
    <property type="entry name" value="LOCOMOTION-RELATED PROTEIN HIKARU GENKI"/>
    <property type="match status" value="1"/>
</dbReference>
<name>A0ABD0LC80_9CAEN</name>
<dbReference type="PROSITE" id="PS50923">
    <property type="entry name" value="SUSHI"/>
    <property type="match status" value="1"/>
</dbReference>
<dbReference type="SMART" id="SM00042">
    <property type="entry name" value="CUB"/>
    <property type="match status" value="1"/>
</dbReference>
<dbReference type="SUPFAM" id="SSF57535">
    <property type="entry name" value="Complement control module/SCR domain"/>
    <property type="match status" value="2"/>
</dbReference>
<proteinExistence type="predicted"/>
<evidence type="ECO:0000313" key="10">
    <source>
        <dbReference type="EMBL" id="KAK7497033.1"/>
    </source>
</evidence>
<evidence type="ECO:0000256" key="4">
    <source>
        <dbReference type="ARBA" id="ARBA00023180"/>
    </source>
</evidence>
<gene>
    <name evidence="10" type="ORF">BaRGS_00011769</name>
</gene>
<comment type="caution">
    <text evidence="5">Lacks conserved residue(s) required for the propagation of feature annotation.</text>
</comment>
<dbReference type="PANTHER" id="PTHR19325">
    <property type="entry name" value="COMPLEMENT COMPONENT-RELATED SUSHI DOMAIN-CONTAINING"/>
    <property type="match status" value="1"/>
</dbReference>
<feature type="region of interest" description="Disordered" evidence="7">
    <location>
        <begin position="384"/>
        <end position="405"/>
    </location>
</feature>
<evidence type="ECO:0000256" key="6">
    <source>
        <dbReference type="SAM" id="Coils"/>
    </source>
</evidence>
<dbReference type="Gene3D" id="2.10.70.10">
    <property type="entry name" value="Complement Module, domain 1"/>
    <property type="match status" value="2"/>
</dbReference>
<feature type="disulfide bond" evidence="5">
    <location>
        <begin position="803"/>
        <end position="830"/>
    </location>
</feature>
<evidence type="ECO:0000256" key="7">
    <source>
        <dbReference type="SAM" id="MobiDB-lite"/>
    </source>
</evidence>
<dbReference type="InterPro" id="IPR035914">
    <property type="entry name" value="Sperma_CUB_dom_sf"/>
</dbReference>
<accession>A0ABD0LC80</accession>
<dbReference type="Gene3D" id="2.60.120.290">
    <property type="entry name" value="Spermadhesin, CUB domain"/>
    <property type="match status" value="1"/>
</dbReference>
<keyword evidence="6" id="KW-0175">Coiled coil</keyword>
<feature type="coiled-coil region" evidence="6">
    <location>
        <begin position="54"/>
        <end position="81"/>
    </location>
</feature>
<comment type="caution">
    <text evidence="10">The sequence shown here is derived from an EMBL/GenBank/DDBJ whole genome shotgun (WGS) entry which is preliminary data.</text>
</comment>
<keyword evidence="2" id="KW-0677">Repeat</keyword>
<keyword evidence="1 5" id="KW-0768">Sushi</keyword>
<dbReference type="CDD" id="cd00041">
    <property type="entry name" value="CUB"/>
    <property type="match status" value="1"/>
</dbReference>
<reference evidence="10 11" key="1">
    <citation type="journal article" date="2023" name="Sci. Data">
        <title>Genome assembly of the Korean intertidal mud-creeper Batillaria attramentaria.</title>
        <authorList>
            <person name="Patra A.K."/>
            <person name="Ho P.T."/>
            <person name="Jun S."/>
            <person name="Lee S.J."/>
            <person name="Kim Y."/>
            <person name="Won Y.J."/>
        </authorList>
    </citation>
    <scope>NUCLEOTIDE SEQUENCE [LARGE SCALE GENOMIC DNA]</scope>
    <source>
        <strain evidence="10">Wonlab-2016</strain>
    </source>
</reference>
<dbReference type="Pfam" id="PF00084">
    <property type="entry name" value="Sushi"/>
    <property type="match status" value="2"/>
</dbReference>
<evidence type="ECO:0000259" key="8">
    <source>
        <dbReference type="PROSITE" id="PS01180"/>
    </source>
</evidence>
<evidence type="ECO:0000256" key="2">
    <source>
        <dbReference type="ARBA" id="ARBA00022737"/>
    </source>
</evidence>
<dbReference type="SMART" id="SM00032">
    <property type="entry name" value="CCP"/>
    <property type="match status" value="2"/>
</dbReference>
<feature type="domain" description="Sushi" evidence="9">
    <location>
        <begin position="775"/>
        <end position="832"/>
    </location>
</feature>
<feature type="domain" description="CUB" evidence="8">
    <location>
        <begin position="830"/>
        <end position="940"/>
    </location>
</feature>
<dbReference type="InterPro" id="IPR000859">
    <property type="entry name" value="CUB_dom"/>
</dbReference>